<sequence length="230" mass="25170">MLVNPRVKICGIRSFQDAEAAVGAGAHAIAFNFVRGSRRYINPEAAREIILELPPFVSVVGVFADEPRYSVEEIASFCRLQALQFHGEETPEYCRRWSYPVIKAFRLGDDAPEAKKGATAFTDWEPLAQAAHEYDVNAFLIDAYCPNALGGMGRTFDWSKIGGRLRRPLILAGGLNPKNVREAIVRVRPFGVDVASGVETDGKKDPAKAAAFVEAARFRPGDDDGSEALL</sequence>
<comment type="similarity">
    <text evidence="3 10">Belongs to the TrpF family.</text>
</comment>
<feature type="domain" description="N-(5'phosphoribosyl) anthranilate isomerase (PRAI)" evidence="11">
    <location>
        <begin position="7"/>
        <end position="214"/>
    </location>
</feature>
<dbReference type="CDD" id="cd00405">
    <property type="entry name" value="PRAI"/>
    <property type="match status" value="1"/>
</dbReference>
<evidence type="ECO:0000256" key="4">
    <source>
        <dbReference type="ARBA" id="ARBA00012572"/>
    </source>
</evidence>
<keyword evidence="13" id="KW-1185">Reference proteome</keyword>
<evidence type="ECO:0000256" key="7">
    <source>
        <dbReference type="ARBA" id="ARBA00022822"/>
    </source>
</evidence>
<dbReference type="RefSeq" id="WP_161253073.1">
    <property type="nucleotide sequence ID" value="NZ_WXEY01000001.1"/>
</dbReference>
<dbReference type="InterPro" id="IPR011060">
    <property type="entry name" value="RibuloseP-bd_barrel"/>
</dbReference>
<dbReference type="InterPro" id="IPR044643">
    <property type="entry name" value="TrpF_fam"/>
</dbReference>
<dbReference type="GO" id="GO:0004640">
    <property type="term" value="F:phosphoribosylanthranilate isomerase activity"/>
    <property type="evidence" value="ECO:0007669"/>
    <property type="project" value="UniProtKB-UniRule"/>
</dbReference>
<keyword evidence="8 10" id="KW-0057">Aromatic amino acid biosynthesis</keyword>
<dbReference type="UniPathway" id="UPA00035">
    <property type="reaction ID" value="UER00042"/>
</dbReference>
<evidence type="ECO:0000256" key="9">
    <source>
        <dbReference type="ARBA" id="ARBA00023235"/>
    </source>
</evidence>
<dbReference type="PANTHER" id="PTHR42894">
    <property type="entry name" value="N-(5'-PHOSPHORIBOSYL)ANTHRANILATE ISOMERASE"/>
    <property type="match status" value="1"/>
</dbReference>
<dbReference type="AlphaFoldDB" id="A0A845L315"/>
<dbReference type="InterPro" id="IPR013785">
    <property type="entry name" value="Aldolase_TIM"/>
</dbReference>
<evidence type="ECO:0000256" key="2">
    <source>
        <dbReference type="ARBA" id="ARBA00004664"/>
    </source>
</evidence>
<organism evidence="12 13">
    <name type="scientific">Heliomicrobium undosum</name>
    <dbReference type="NCBI Taxonomy" id="121734"/>
    <lineage>
        <taxon>Bacteria</taxon>
        <taxon>Bacillati</taxon>
        <taxon>Bacillota</taxon>
        <taxon>Clostridia</taxon>
        <taxon>Eubacteriales</taxon>
        <taxon>Heliobacteriaceae</taxon>
        <taxon>Heliomicrobium</taxon>
    </lineage>
</organism>
<dbReference type="EMBL" id="WXEY01000001">
    <property type="protein sequence ID" value="MZP28148.1"/>
    <property type="molecule type" value="Genomic_DNA"/>
</dbReference>
<accession>A0A845L315</accession>
<gene>
    <name evidence="10" type="primary">trpF</name>
    <name evidence="12" type="ORF">GTO91_00220</name>
</gene>
<keyword evidence="7 10" id="KW-0822">Tryptophan biosynthesis</keyword>
<dbReference type="SUPFAM" id="SSF51366">
    <property type="entry name" value="Ribulose-phoshate binding barrel"/>
    <property type="match status" value="1"/>
</dbReference>
<keyword evidence="6 10" id="KW-0028">Amino-acid biosynthesis</keyword>
<dbReference type="Gene3D" id="3.20.20.70">
    <property type="entry name" value="Aldolase class I"/>
    <property type="match status" value="1"/>
</dbReference>
<evidence type="ECO:0000256" key="1">
    <source>
        <dbReference type="ARBA" id="ARBA00001164"/>
    </source>
</evidence>
<protein>
    <recommendedName>
        <fullName evidence="5 10">N-(5'-phosphoribosyl)anthranilate isomerase</fullName>
        <shortName evidence="10">PRAI</shortName>
        <ecNumber evidence="4 10">5.3.1.24</ecNumber>
    </recommendedName>
</protein>
<dbReference type="FunFam" id="3.20.20.70:FF:000075">
    <property type="entry name" value="Tryptophan biosynthesis protein TRP1"/>
    <property type="match status" value="1"/>
</dbReference>
<evidence type="ECO:0000313" key="12">
    <source>
        <dbReference type="EMBL" id="MZP28148.1"/>
    </source>
</evidence>
<evidence type="ECO:0000256" key="10">
    <source>
        <dbReference type="HAMAP-Rule" id="MF_00135"/>
    </source>
</evidence>
<dbReference type="HAMAP" id="MF_00135">
    <property type="entry name" value="PRAI"/>
    <property type="match status" value="1"/>
</dbReference>
<name>A0A845L315_9FIRM</name>
<evidence type="ECO:0000256" key="5">
    <source>
        <dbReference type="ARBA" id="ARBA00022272"/>
    </source>
</evidence>
<comment type="catalytic activity">
    <reaction evidence="1 10">
        <text>N-(5-phospho-beta-D-ribosyl)anthranilate = 1-(2-carboxyphenylamino)-1-deoxy-D-ribulose 5-phosphate</text>
        <dbReference type="Rhea" id="RHEA:21540"/>
        <dbReference type="ChEBI" id="CHEBI:18277"/>
        <dbReference type="ChEBI" id="CHEBI:58613"/>
        <dbReference type="EC" id="5.3.1.24"/>
    </reaction>
</comment>
<dbReference type="PANTHER" id="PTHR42894:SF1">
    <property type="entry name" value="N-(5'-PHOSPHORIBOSYL)ANTHRANILATE ISOMERASE"/>
    <property type="match status" value="1"/>
</dbReference>
<evidence type="ECO:0000313" key="13">
    <source>
        <dbReference type="Proteomes" id="UP000463470"/>
    </source>
</evidence>
<dbReference type="InterPro" id="IPR001240">
    <property type="entry name" value="PRAI_dom"/>
</dbReference>
<comment type="caution">
    <text evidence="12">The sequence shown here is derived from an EMBL/GenBank/DDBJ whole genome shotgun (WGS) entry which is preliminary data.</text>
</comment>
<evidence type="ECO:0000259" key="11">
    <source>
        <dbReference type="Pfam" id="PF00697"/>
    </source>
</evidence>
<dbReference type="GO" id="GO:0000162">
    <property type="term" value="P:L-tryptophan biosynthetic process"/>
    <property type="evidence" value="ECO:0007669"/>
    <property type="project" value="UniProtKB-UniRule"/>
</dbReference>
<keyword evidence="9 10" id="KW-0413">Isomerase</keyword>
<dbReference type="OrthoDB" id="9786954at2"/>
<evidence type="ECO:0000256" key="6">
    <source>
        <dbReference type="ARBA" id="ARBA00022605"/>
    </source>
</evidence>
<comment type="pathway">
    <text evidence="2 10">Amino-acid biosynthesis; L-tryptophan biosynthesis; L-tryptophan from chorismate: step 3/5.</text>
</comment>
<reference evidence="12 13" key="1">
    <citation type="submission" date="2020-01" db="EMBL/GenBank/DDBJ databases">
        <title>Whole-genome sequence of Heliobacterium undosum DSM 13378.</title>
        <authorList>
            <person name="Kyndt J.A."/>
            <person name="Meyer T.E."/>
        </authorList>
    </citation>
    <scope>NUCLEOTIDE SEQUENCE [LARGE SCALE GENOMIC DNA]</scope>
    <source>
        <strain evidence="12 13">DSM 13378</strain>
    </source>
</reference>
<dbReference type="Proteomes" id="UP000463470">
    <property type="component" value="Unassembled WGS sequence"/>
</dbReference>
<dbReference type="NCBIfam" id="NF002298">
    <property type="entry name" value="PRK01222.1-4"/>
    <property type="match status" value="1"/>
</dbReference>
<proteinExistence type="inferred from homology"/>
<evidence type="ECO:0000256" key="3">
    <source>
        <dbReference type="ARBA" id="ARBA00007571"/>
    </source>
</evidence>
<dbReference type="Pfam" id="PF00697">
    <property type="entry name" value="PRAI"/>
    <property type="match status" value="1"/>
</dbReference>
<dbReference type="EC" id="5.3.1.24" evidence="4 10"/>
<evidence type="ECO:0000256" key="8">
    <source>
        <dbReference type="ARBA" id="ARBA00023141"/>
    </source>
</evidence>